<protein>
    <recommendedName>
        <fullName evidence="1">Helix-turn-helix domain-containing protein</fullName>
    </recommendedName>
</protein>
<name>A0A246B829_9FLAO</name>
<dbReference type="Pfam" id="PF12728">
    <property type="entry name" value="HTH_17"/>
    <property type="match status" value="1"/>
</dbReference>
<dbReference type="EMBL" id="JASZ02000032">
    <property type="protein sequence ID" value="OWK97284.1"/>
    <property type="molecule type" value="Genomic_DNA"/>
</dbReference>
<evidence type="ECO:0000313" key="2">
    <source>
        <dbReference type="EMBL" id="OWK97284.1"/>
    </source>
</evidence>
<sequence length="125" mass="14660">MGNILASTKFNEMKDQERLAALESQMSTLVNSQKEFTSKALQMLALGTKNIYSKEEAALFLNLDPDYLYQLKHHGKLKAYKKKGQKKIYFRKEDLEAYLLGDNVEEIQNDDYDAFEQEILERWKK</sequence>
<evidence type="ECO:0000259" key="1">
    <source>
        <dbReference type="Pfam" id="PF12728"/>
    </source>
</evidence>
<keyword evidence="3" id="KW-1185">Reference proteome</keyword>
<dbReference type="AlphaFoldDB" id="A0A246B829"/>
<evidence type="ECO:0000313" key="3">
    <source>
        <dbReference type="Proteomes" id="UP000197587"/>
    </source>
</evidence>
<feature type="domain" description="Helix-turn-helix" evidence="1">
    <location>
        <begin position="52"/>
        <end position="99"/>
    </location>
</feature>
<gene>
    <name evidence="2" type="ORF">AP75_11935</name>
</gene>
<accession>A0A246B829</accession>
<organism evidence="2 3">
    <name type="scientific">Kaistella haifensis DSM 19056</name>
    <dbReference type="NCBI Taxonomy" id="1450526"/>
    <lineage>
        <taxon>Bacteria</taxon>
        <taxon>Pseudomonadati</taxon>
        <taxon>Bacteroidota</taxon>
        <taxon>Flavobacteriia</taxon>
        <taxon>Flavobacteriales</taxon>
        <taxon>Weeksellaceae</taxon>
        <taxon>Chryseobacterium group</taxon>
        <taxon>Kaistella</taxon>
    </lineage>
</organism>
<comment type="caution">
    <text evidence="2">The sequence shown here is derived from an EMBL/GenBank/DDBJ whole genome shotgun (WGS) entry which is preliminary data.</text>
</comment>
<reference evidence="2 3" key="1">
    <citation type="submission" date="2017-05" db="EMBL/GenBank/DDBJ databases">
        <title>Genome of Chryseobacterium haifense.</title>
        <authorList>
            <person name="Newman J.D."/>
        </authorList>
    </citation>
    <scope>NUCLEOTIDE SEQUENCE [LARGE SCALE GENOMIC DNA]</scope>
    <source>
        <strain evidence="2 3">DSM 19056</strain>
    </source>
</reference>
<dbReference type="Proteomes" id="UP000197587">
    <property type="component" value="Unassembled WGS sequence"/>
</dbReference>
<dbReference type="InterPro" id="IPR041657">
    <property type="entry name" value="HTH_17"/>
</dbReference>
<proteinExistence type="predicted"/>